<name>A0A8S1A9J6_ARCPL</name>
<proteinExistence type="inferred from homology"/>
<evidence type="ECO:0000256" key="3">
    <source>
        <dbReference type="ARBA" id="ARBA00022729"/>
    </source>
</evidence>
<comment type="caution">
    <text evidence="11">The sequence shown here is derived from an EMBL/GenBank/DDBJ whole genome shotgun (WGS) entry which is preliminary data.</text>
</comment>
<dbReference type="PROSITE" id="PS50835">
    <property type="entry name" value="IG_LIKE"/>
    <property type="match status" value="1"/>
</dbReference>
<dbReference type="Proteomes" id="UP000494256">
    <property type="component" value="Unassembled WGS sequence"/>
</dbReference>
<dbReference type="InterPro" id="IPR003599">
    <property type="entry name" value="Ig_sub"/>
</dbReference>
<dbReference type="SMART" id="SM00408">
    <property type="entry name" value="IGc2"/>
    <property type="match status" value="1"/>
</dbReference>
<dbReference type="InterPro" id="IPR013783">
    <property type="entry name" value="Ig-like_fold"/>
</dbReference>
<dbReference type="GO" id="GO:0043025">
    <property type="term" value="C:neuronal cell body"/>
    <property type="evidence" value="ECO:0007669"/>
    <property type="project" value="TreeGrafter"/>
</dbReference>
<dbReference type="InterPro" id="IPR003598">
    <property type="entry name" value="Ig_sub2"/>
</dbReference>
<evidence type="ECO:0000256" key="9">
    <source>
        <dbReference type="SAM" id="MobiDB-lite"/>
    </source>
</evidence>
<reference evidence="11 12" key="1">
    <citation type="submission" date="2020-04" db="EMBL/GenBank/DDBJ databases">
        <authorList>
            <person name="Wallbank WR R."/>
            <person name="Pardo Diaz C."/>
            <person name="Kozak K."/>
            <person name="Martin S."/>
            <person name="Jiggins C."/>
            <person name="Moest M."/>
            <person name="Warren A I."/>
            <person name="Byers J.R.P. K."/>
            <person name="Montejo-Kovacevich G."/>
            <person name="Yen C E."/>
        </authorList>
    </citation>
    <scope>NUCLEOTIDE SEQUENCE [LARGE SCALE GENOMIC DNA]</scope>
</reference>
<organism evidence="11 12">
    <name type="scientific">Arctia plantaginis</name>
    <name type="common">Wood tiger moth</name>
    <name type="synonym">Phalaena plantaginis</name>
    <dbReference type="NCBI Taxonomy" id="874455"/>
    <lineage>
        <taxon>Eukaryota</taxon>
        <taxon>Metazoa</taxon>
        <taxon>Ecdysozoa</taxon>
        <taxon>Arthropoda</taxon>
        <taxon>Hexapoda</taxon>
        <taxon>Insecta</taxon>
        <taxon>Pterygota</taxon>
        <taxon>Neoptera</taxon>
        <taxon>Endopterygota</taxon>
        <taxon>Lepidoptera</taxon>
        <taxon>Glossata</taxon>
        <taxon>Ditrysia</taxon>
        <taxon>Noctuoidea</taxon>
        <taxon>Erebidae</taxon>
        <taxon>Arctiinae</taxon>
        <taxon>Arctia</taxon>
    </lineage>
</organism>
<sequence>MGGRYIVGGSRGDILVVRDARPDDGSSYSCEAQHTLTGEKRRSSPAMVTVSHATSSMAPRMLTVSEDETVPQGGDIRLVCCAVGSPPPTYSWFRHSNGRLSPVSNSIRISVSDQVLIIRRAQLSDGGVWTCRAHNQFGEQRKDARLRIRSRLVVSVHPQLQWVTLQKLKNKYAEHNRGGETHRSNVIPATRSSNIDKHKRGAEVSGCKLFLNFIHET</sequence>
<evidence type="ECO:0000256" key="4">
    <source>
        <dbReference type="ARBA" id="ARBA00023157"/>
    </source>
</evidence>
<keyword evidence="3" id="KW-0732">Signal</keyword>
<comment type="similarity">
    <text evidence="7">Belongs to the hemolin family.</text>
</comment>
<dbReference type="GO" id="GO:0005576">
    <property type="term" value="C:extracellular region"/>
    <property type="evidence" value="ECO:0007669"/>
    <property type="project" value="UniProtKB-SubCell"/>
</dbReference>
<dbReference type="PROSITE" id="PS00290">
    <property type="entry name" value="IG_MHC"/>
    <property type="match status" value="1"/>
</dbReference>
<gene>
    <name evidence="11" type="ORF">APLA_LOCUS9545</name>
</gene>
<dbReference type="SUPFAM" id="SSF48726">
    <property type="entry name" value="Immunoglobulin"/>
    <property type="match status" value="1"/>
</dbReference>
<evidence type="ECO:0000313" key="11">
    <source>
        <dbReference type="EMBL" id="CAB3241313.1"/>
    </source>
</evidence>
<dbReference type="AlphaFoldDB" id="A0A8S1A9J6"/>
<dbReference type="SMART" id="SM00409">
    <property type="entry name" value="IG"/>
    <property type="match status" value="1"/>
</dbReference>
<comment type="subcellular location">
    <subcellularLocation>
        <location evidence="1">Secreted</location>
    </subcellularLocation>
</comment>
<dbReference type="GO" id="GO:0050808">
    <property type="term" value="P:synapse organization"/>
    <property type="evidence" value="ECO:0007669"/>
    <property type="project" value="TreeGrafter"/>
</dbReference>
<protein>
    <recommendedName>
        <fullName evidence="8">Hemolin</fullName>
    </recommendedName>
</protein>
<dbReference type="FunFam" id="2.60.40.10:FF:000032">
    <property type="entry name" value="palladin isoform X1"/>
    <property type="match status" value="1"/>
</dbReference>
<accession>A0A8S1A9J6</accession>
<evidence type="ECO:0000256" key="8">
    <source>
        <dbReference type="ARBA" id="ARBA00068688"/>
    </source>
</evidence>
<feature type="region of interest" description="Disordered" evidence="9">
    <location>
        <begin position="23"/>
        <end position="45"/>
    </location>
</feature>
<feature type="compositionally biased region" description="Polar residues" evidence="9">
    <location>
        <begin position="26"/>
        <end position="36"/>
    </location>
</feature>
<evidence type="ECO:0000256" key="7">
    <source>
        <dbReference type="ARBA" id="ARBA00061228"/>
    </source>
</evidence>
<keyword evidence="2" id="KW-0964">Secreted</keyword>
<dbReference type="PANTHER" id="PTHR45080">
    <property type="entry name" value="CONTACTIN 5"/>
    <property type="match status" value="1"/>
</dbReference>
<evidence type="ECO:0000256" key="2">
    <source>
        <dbReference type="ARBA" id="ARBA00022525"/>
    </source>
</evidence>
<evidence type="ECO:0000256" key="1">
    <source>
        <dbReference type="ARBA" id="ARBA00004613"/>
    </source>
</evidence>
<dbReference type="GO" id="GO:0030424">
    <property type="term" value="C:axon"/>
    <property type="evidence" value="ECO:0007669"/>
    <property type="project" value="TreeGrafter"/>
</dbReference>
<evidence type="ECO:0000313" key="12">
    <source>
        <dbReference type="Proteomes" id="UP000494256"/>
    </source>
</evidence>
<evidence type="ECO:0000256" key="6">
    <source>
        <dbReference type="ARBA" id="ARBA00023319"/>
    </source>
</evidence>
<dbReference type="InterPro" id="IPR003006">
    <property type="entry name" value="Ig/MHC_CS"/>
</dbReference>
<feature type="domain" description="Ig-like" evidence="10">
    <location>
        <begin position="59"/>
        <end position="147"/>
    </location>
</feature>
<dbReference type="InterPro" id="IPR050958">
    <property type="entry name" value="Cell_Adh-Cytoskel_Orgn"/>
</dbReference>
<keyword evidence="6" id="KW-0393">Immunoglobulin domain</keyword>
<keyword evidence="4" id="KW-1015">Disulfide bond</keyword>
<evidence type="ECO:0000256" key="5">
    <source>
        <dbReference type="ARBA" id="ARBA00023180"/>
    </source>
</evidence>
<dbReference type="PANTHER" id="PTHR45080:SF8">
    <property type="entry name" value="IG-LIKE DOMAIN-CONTAINING PROTEIN"/>
    <property type="match status" value="1"/>
</dbReference>
<dbReference type="GO" id="GO:0005886">
    <property type="term" value="C:plasma membrane"/>
    <property type="evidence" value="ECO:0007669"/>
    <property type="project" value="TreeGrafter"/>
</dbReference>
<dbReference type="Pfam" id="PF07679">
    <property type="entry name" value="I-set"/>
    <property type="match status" value="1"/>
</dbReference>
<dbReference type="InterPro" id="IPR013098">
    <property type="entry name" value="Ig_I-set"/>
</dbReference>
<dbReference type="OrthoDB" id="6930323at2759"/>
<evidence type="ECO:0000259" key="10">
    <source>
        <dbReference type="PROSITE" id="PS50835"/>
    </source>
</evidence>
<keyword evidence="5" id="KW-0325">Glycoprotein</keyword>
<dbReference type="GO" id="GO:0007156">
    <property type="term" value="P:homophilic cell adhesion via plasma membrane adhesion molecules"/>
    <property type="evidence" value="ECO:0007669"/>
    <property type="project" value="TreeGrafter"/>
</dbReference>
<dbReference type="InterPro" id="IPR036179">
    <property type="entry name" value="Ig-like_dom_sf"/>
</dbReference>
<dbReference type="GO" id="GO:0008046">
    <property type="term" value="F:axon guidance receptor activity"/>
    <property type="evidence" value="ECO:0007669"/>
    <property type="project" value="TreeGrafter"/>
</dbReference>
<dbReference type="InterPro" id="IPR007110">
    <property type="entry name" value="Ig-like_dom"/>
</dbReference>
<dbReference type="Gene3D" id="2.60.40.10">
    <property type="entry name" value="Immunoglobulins"/>
    <property type="match status" value="2"/>
</dbReference>
<dbReference type="EMBL" id="CADEBD010000309">
    <property type="protein sequence ID" value="CAB3241313.1"/>
    <property type="molecule type" value="Genomic_DNA"/>
</dbReference>